<accession>A0A2G5HP79</accession>
<dbReference type="EMBL" id="CP134189">
    <property type="protein sequence ID" value="WPB05320.1"/>
    <property type="molecule type" value="Genomic_DNA"/>
</dbReference>
<protein>
    <recommendedName>
        <fullName evidence="5">Alpha-1,2-mannosyltransferase</fullName>
    </recommendedName>
</protein>
<dbReference type="EMBL" id="LKMD01000104">
    <property type="protein sequence ID" value="PIA94355.1"/>
    <property type="molecule type" value="Genomic_DNA"/>
</dbReference>
<sequence length="492" mass="56826">MLSFAIWALLAVLAGYVLYFAINVQARQKLADRLGLQRRRCSVATTPPRDLPSKQIAEVDASALYVHAFPPHRRNAFAKLPSTAGSQLSRSPHELSQLPANYERLLSDNVSPDPFLHALHATPTGFTLAEIEQLGRFPDYATLSGVPLPKACHEFDIGSALSRPYRPFRWAYHQTMSITKMEPDWWLELNQEYADTIRWRVQIFEQQCDTVLQTLPGSEVATRELMEICLQFLCARCPHYFRLDLERMVFHNDILKTQTDLASTPPMFVLLHNVPEDFAIMLRDPETGLYTFRSGMIMSSLGWSLGTKIGLKLSDIHKPVPDYKEKMEFSMDRYFSKKPTDKPIQRGSWGLEVDRPLFMPPGDPHSIVREAQNPDHSIDRMHLRVDWQTLRRLPLSGAIVFNFKGLFTPVTEFRDEPYIPSLVLKVLKEGKQSIMEYKDTWHTEHVVIPYLEQCEREQLEKGLIEADWKPETLSESPFFPGWEEKWHRQQGF</sequence>
<evidence type="ECO:0000313" key="2">
    <source>
        <dbReference type="EMBL" id="WPB05320.1"/>
    </source>
</evidence>
<reference evidence="1 3" key="1">
    <citation type="submission" date="2015-10" db="EMBL/GenBank/DDBJ databases">
        <title>The cercosporin biosynthetic gene cluster was horizontally transferred to several fungal lineages and shown to be expanded in Cercospora beticola based on microsynteny with recipient genomes.</title>
        <authorList>
            <person name="De Jonge R."/>
            <person name="Ebert M.K."/>
            <person name="Suttle J.C."/>
            <person name="Jurick Ii W.M."/>
            <person name="Secor G.A."/>
            <person name="Thomma B.P."/>
            <person name="Van De Peer Y."/>
            <person name="Bolton M.D."/>
        </authorList>
    </citation>
    <scope>NUCLEOTIDE SEQUENCE [LARGE SCALE GENOMIC DNA]</scope>
    <source>
        <strain evidence="1 3">09-40</strain>
    </source>
</reference>
<reference evidence="2 4" key="2">
    <citation type="submission" date="2023-09" db="EMBL/GenBank/DDBJ databases">
        <title>Complete-Gapless Cercospora beticola genome.</title>
        <authorList>
            <person name="Wyatt N.A."/>
            <person name="Spanner R.E."/>
            <person name="Bolton M.D."/>
        </authorList>
    </citation>
    <scope>NUCLEOTIDE SEQUENCE [LARGE SCALE GENOMIC DNA]</scope>
    <source>
        <strain evidence="2">Cb09-40</strain>
    </source>
</reference>
<name>A0A2G5HP79_CERBT</name>
<dbReference type="Proteomes" id="UP000230605">
    <property type="component" value="Chromosome 6"/>
</dbReference>
<dbReference type="AlphaFoldDB" id="A0A2G5HP79"/>
<evidence type="ECO:0008006" key="5">
    <source>
        <dbReference type="Google" id="ProtNLM"/>
    </source>
</evidence>
<keyword evidence="4" id="KW-1185">Reference proteome</keyword>
<evidence type="ECO:0000313" key="4">
    <source>
        <dbReference type="Proteomes" id="UP001302367"/>
    </source>
</evidence>
<organism evidence="1 3">
    <name type="scientific">Cercospora beticola</name>
    <name type="common">Sugarbeet leaf spot fungus</name>
    <dbReference type="NCBI Taxonomy" id="122368"/>
    <lineage>
        <taxon>Eukaryota</taxon>
        <taxon>Fungi</taxon>
        <taxon>Dikarya</taxon>
        <taxon>Ascomycota</taxon>
        <taxon>Pezizomycotina</taxon>
        <taxon>Dothideomycetes</taxon>
        <taxon>Dothideomycetidae</taxon>
        <taxon>Mycosphaerellales</taxon>
        <taxon>Mycosphaerellaceae</taxon>
        <taxon>Cercospora</taxon>
    </lineage>
</organism>
<proteinExistence type="predicted"/>
<evidence type="ECO:0000313" key="3">
    <source>
        <dbReference type="Proteomes" id="UP000230605"/>
    </source>
</evidence>
<evidence type="ECO:0000313" key="1">
    <source>
        <dbReference type="EMBL" id="PIA94355.1"/>
    </source>
</evidence>
<dbReference type="OrthoDB" id="5043642at2759"/>
<dbReference type="Proteomes" id="UP001302367">
    <property type="component" value="Chromosome 6"/>
</dbReference>
<dbReference type="Pfam" id="PF11927">
    <property type="entry name" value="HODM_asu-like"/>
    <property type="match status" value="1"/>
</dbReference>
<gene>
    <name evidence="1" type="ORF">CB0940_08737</name>
    <name evidence="2" type="ORF">RHO25_009972</name>
</gene>
<dbReference type="InterPro" id="IPR021848">
    <property type="entry name" value="HODM_asu-like"/>
</dbReference>